<comment type="caution">
    <text evidence="6">The sequence shown here is derived from an EMBL/GenBank/DDBJ whole genome shotgun (WGS) entry which is preliminary data.</text>
</comment>
<dbReference type="EMBL" id="BLLK01000019">
    <property type="protein sequence ID" value="GFH44386.1"/>
    <property type="molecule type" value="Genomic_DNA"/>
</dbReference>
<dbReference type="Pfam" id="PF00066">
    <property type="entry name" value="Notch"/>
    <property type="match status" value="1"/>
</dbReference>
<protein>
    <recommendedName>
        <fullName evidence="5">LNR domain-containing protein</fullName>
    </recommendedName>
</protein>
<feature type="region of interest" description="Disordered" evidence="4">
    <location>
        <begin position="211"/>
        <end position="252"/>
    </location>
</feature>
<dbReference type="Proteomes" id="UP001054902">
    <property type="component" value="Unassembled WGS sequence"/>
</dbReference>
<evidence type="ECO:0000256" key="2">
    <source>
        <dbReference type="ARBA" id="ARBA00023157"/>
    </source>
</evidence>
<sequence length="252" mass="27650">MKNRHSQKSKTNGDSFFRYSSGEGVTSTIASGVKNLVGSNRRQTSTLYPNCTVNTSQFLGDGKCDNYKETGDFNSIECGFDAGDCIEFNQNYPNCTAYLPDMVLGNGWCSVDYNTEECGYDGGDCIEFNEKYPNCTAPYFYPELIGNGRCDDYEPYNTNECGFDEGDCLNECSGLTCYSTEVKAGIGIAVVLTGLGLCYFSSRRCQQSKVDNGASSAEADTPQPEPPLPQQYPNKKYHSPGGNQWHSTFAGF</sequence>
<evidence type="ECO:0000313" key="7">
    <source>
        <dbReference type="Proteomes" id="UP001054902"/>
    </source>
</evidence>
<dbReference type="PRINTS" id="PR01452">
    <property type="entry name" value="LNOTCHREPEAT"/>
</dbReference>
<dbReference type="Gene3D" id="3.30.300.320">
    <property type="match status" value="1"/>
</dbReference>
<evidence type="ECO:0000313" key="6">
    <source>
        <dbReference type="EMBL" id="GFH44386.1"/>
    </source>
</evidence>
<organism evidence="6 7">
    <name type="scientific">Chaetoceros tenuissimus</name>
    <dbReference type="NCBI Taxonomy" id="426638"/>
    <lineage>
        <taxon>Eukaryota</taxon>
        <taxon>Sar</taxon>
        <taxon>Stramenopiles</taxon>
        <taxon>Ochrophyta</taxon>
        <taxon>Bacillariophyta</taxon>
        <taxon>Coscinodiscophyceae</taxon>
        <taxon>Chaetocerotophycidae</taxon>
        <taxon>Chaetocerotales</taxon>
        <taxon>Chaetocerotaceae</taxon>
        <taxon>Chaetoceros</taxon>
    </lineage>
</organism>
<dbReference type="AlphaFoldDB" id="A0AAD3GZ63"/>
<proteinExistence type="predicted"/>
<evidence type="ECO:0000256" key="1">
    <source>
        <dbReference type="ARBA" id="ARBA00022737"/>
    </source>
</evidence>
<feature type="domain" description="LNR" evidence="5">
    <location>
        <begin position="102"/>
        <end position="125"/>
    </location>
</feature>
<name>A0AAD3GZ63_9STRA</name>
<accession>A0AAD3GZ63</accession>
<feature type="compositionally biased region" description="Polar residues" evidence="4">
    <location>
        <begin position="241"/>
        <end position="252"/>
    </location>
</feature>
<reference evidence="6 7" key="1">
    <citation type="journal article" date="2021" name="Sci. Rep.">
        <title>The genome of the diatom Chaetoceros tenuissimus carries an ancient integrated fragment of an extant virus.</title>
        <authorList>
            <person name="Hongo Y."/>
            <person name="Kimura K."/>
            <person name="Takaki Y."/>
            <person name="Yoshida Y."/>
            <person name="Baba S."/>
            <person name="Kobayashi G."/>
            <person name="Nagasaki K."/>
            <person name="Hano T."/>
            <person name="Tomaru Y."/>
        </authorList>
    </citation>
    <scope>NUCLEOTIDE SEQUENCE [LARGE SCALE GENOMIC DNA]</scope>
    <source>
        <strain evidence="6 7">NIES-3715</strain>
    </source>
</reference>
<keyword evidence="1" id="KW-0677">Repeat</keyword>
<keyword evidence="7" id="KW-1185">Reference proteome</keyword>
<dbReference type="InterPro" id="IPR000800">
    <property type="entry name" value="Notch_dom"/>
</dbReference>
<keyword evidence="2" id="KW-1015">Disulfide bond</keyword>
<keyword evidence="3" id="KW-0325">Glycoprotein</keyword>
<gene>
    <name evidence="6" type="ORF">CTEN210_00860</name>
</gene>
<evidence type="ECO:0000256" key="4">
    <source>
        <dbReference type="SAM" id="MobiDB-lite"/>
    </source>
</evidence>
<evidence type="ECO:0000256" key="3">
    <source>
        <dbReference type="ARBA" id="ARBA00023180"/>
    </source>
</evidence>
<evidence type="ECO:0000259" key="5">
    <source>
        <dbReference type="Pfam" id="PF00066"/>
    </source>
</evidence>